<keyword evidence="2" id="KW-1185">Reference proteome</keyword>
<reference evidence="1" key="1">
    <citation type="journal article" date="2021" name="bioRxiv">
        <title>Whole Genome Assembly and Annotation of Northern Wild Rice, Zizania palustris L., Supports a Whole Genome Duplication in the Zizania Genus.</title>
        <authorList>
            <person name="Haas M."/>
            <person name="Kono T."/>
            <person name="Macchietto M."/>
            <person name="Millas R."/>
            <person name="McGilp L."/>
            <person name="Shao M."/>
            <person name="Duquette J."/>
            <person name="Hirsch C.N."/>
            <person name="Kimball J."/>
        </authorList>
    </citation>
    <scope>NUCLEOTIDE SEQUENCE</scope>
    <source>
        <tissue evidence="1">Fresh leaf tissue</tissue>
    </source>
</reference>
<dbReference type="EMBL" id="JAAALK010000282">
    <property type="protein sequence ID" value="KAG8077421.1"/>
    <property type="molecule type" value="Genomic_DNA"/>
</dbReference>
<sequence>MVIRPGRRPKAEAYVASPVLRASATRAASDAVSSFAGPCVPPRLVTRARGTSRASPETGYLYAVVLAPFVRQHTPFVSSAEREER</sequence>
<gene>
    <name evidence="1" type="ORF">GUJ93_ZPchr0007g5422</name>
</gene>
<reference evidence="1" key="2">
    <citation type="submission" date="2021-02" db="EMBL/GenBank/DDBJ databases">
        <authorList>
            <person name="Kimball J.A."/>
            <person name="Haas M.W."/>
            <person name="Macchietto M."/>
            <person name="Kono T."/>
            <person name="Duquette J."/>
            <person name="Shao M."/>
        </authorList>
    </citation>
    <scope>NUCLEOTIDE SEQUENCE</scope>
    <source>
        <tissue evidence="1">Fresh leaf tissue</tissue>
    </source>
</reference>
<organism evidence="1 2">
    <name type="scientific">Zizania palustris</name>
    <name type="common">Northern wild rice</name>
    <dbReference type="NCBI Taxonomy" id="103762"/>
    <lineage>
        <taxon>Eukaryota</taxon>
        <taxon>Viridiplantae</taxon>
        <taxon>Streptophyta</taxon>
        <taxon>Embryophyta</taxon>
        <taxon>Tracheophyta</taxon>
        <taxon>Spermatophyta</taxon>
        <taxon>Magnoliopsida</taxon>
        <taxon>Liliopsida</taxon>
        <taxon>Poales</taxon>
        <taxon>Poaceae</taxon>
        <taxon>BOP clade</taxon>
        <taxon>Oryzoideae</taxon>
        <taxon>Oryzeae</taxon>
        <taxon>Zizaniinae</taxon>
        <taxon>Zizania</taxon>
    </lineage>
</organism>
<evidence type="ECO:0000313" key="1">
    <source>
        <dbReference type="EMBL" id="KAG8077421.1"/>
    </source>
</evidence>
<proteinExistence type="predicted"/>
<comment type="caution">
    <text evidence="1">The sequence shown here is derived from an EMBL/GenBank/DDBJ whole genome shotgun (WGS) entry which is preliminary data.</text>
</comment>
<protein>
    <submittedName>
        <fullName evidence="1">Uncharacterized protein</fullName>
    </submittedName>
</protein>
<dbReference type="Proteomes" id="UP000729402">
    <property type="component" value="Unassembled WGS sequence"/>
</dbReference>
<name>A0A8J5THF1_ZIZPA</name>
<dbReference type="AlphaFoldDB" id="A0A8J5THF1"/>
<accession>A0A8J5THF1</accession>
<evidence type="ECO:0000313" key="2">
    <source>
        <dbReference type="Proteomes" id="UP000729402"/>
    </source>
</evidence>